<proteinExistence type="predicted"/>
<protein>
    <submittedName>
        <fullName evidence="2">Uncharacterized protein</fullName>
    </submittedName>
</protein>
<reference evidence="2 3" key="1">
    <citation type="submission" date="2019-03" db="EMBL/GenBank/DDBJ databases">
        <title>Genomic Encyclopedia of Archaeal and Bacterial Type Strains, Phase II (KMG-II): from individual species to whole genera.</title>
        <authorList>
            <person name="Goeker M."/>
        </authorList>
    </citation>
    <scope>NUCLEOTIDE SEQUENCE [LARGE SCALE GENOMIC DNA]</scope>
    <source>
        <strain evidence="2 3">DSM 24782</strain>
    </source>
</reference>
<feature type="transmembrane region" description="Helical" evidence="1">
    <location>
        <begin position="44"/>
        <end position="65"/>
    </location>
</feature>
<evidence type="ECO:0000313" key="3">
    <source>
        <dbReference type="Proteomes" id="UP000295344"/>
    </source>
</evidence>
<dbReference type="EMBL" id="SOAM01000005">
    <property type="protein sequence ID" value="TDS74511.1"/>
    <property type="molecule type" value="Genomic_DNA"/>
</dbReference>
<evidence type="ECO:0000256" key="1">
    <source>
        <dbReference type="SAM" id="Phobius"/>
    </source>
</evidence>
<dbReference type="Proteomes" id="UP000295344">
    <property type="component" value="Unassembled WGS sequence"/>
</dbReference>
<keyword evidence="1" id="KW-0472">Membrane</keyword>
<organism evidence="2 3">
    <name type="scientific">Amnibacterium kyonggiense</name>
    <dbReference type="NCBI Taxonomy" id="595671"/>
    <lineage>
        <taxon>Bacteria</taxon>
        <taxon>Bacillati</taxon>
        <taxon>Actinomycetota</taxon>
        <taxon>Actinomycetes</taxon>
        <taxon>Micrococcales</taxon>
        <taxon>Microbacteriaceae</taxon>
        <taxon>Amnibacterium</taxon>
    </lineage>
</organism>
<gene>
    <name evidence="2" type="ORF">CLV52_3694</name>
</gene>
<keyword evidence="1" id="KW-0812">Transmembrane</keyword>
<keyword evidence="3" id="KW-1185">Reference proteome</keyword>
<evidence type="ECO:0000313" key="2">
    <source>
        <dbReference type="EMBL" id="TDS74511.1"/>
    </source>
</evidence>
<accession>A0A4R7FCM2</accession>
<feature type="transmembrane region" description="Helical" evidence="1">
    <location>
        <begin position="6"/>
        <end position="24"/>
    </location>
</feature>
<keyword evidence="1" id="KW-1133">Transmembrane helix</keyword>
<dbReference type="RefSeq" id="WP_133767850.1">
    <property type="nucleotide sequence ID" value="NZ_BAAARP010000001.1"/>
</dbReference>
<dbReference type="OrthoDB" id="9909077at2"/>
<comment type="caution">
    <text evidence="2">The sequence shown here is derived from an EMBL/GenBank/DDBJ whole genome shotgun (WGS) entry which is preliminary data.</text>
</comment>
<sequence length="67" mass="7824">MHFPWYLVIIALGYGFGYGLRPLILRWNARSPEWHERSERYQRILSLLPGYLLGAAVGAVLVFTFDR</sequence>
<name>A0A4R7FCM2_9MICO</name>
<dbReference type="AlphaFoldDB" id="A0A4R7FCM2"/>